<evidence type="ECO:0000313" key="2">
    <source>
        <dbReference type="EMBL" id="MBA8957615.1"/>
    </source>
</evidence>
<dbReference type="EMBL" id="JACJIA010000026">
    <property type="protein sequence ID" value="MBA8957615.1"/>
    <property type="molecule type" value="Genomic_DNA"/>
</dbReference>
<feature type="domain" description="PKD" evidence="1">
    <location>
        <begin position="653"/>
        <end position="734"/>
    </location>
</feature>
<dbReference type="InterPro" id="IPR000601">
    <property type="entry name" value="PKD_dom"/>
</dbReference>
<keyword evidence="3" id="KW-1185">Reference proteome</keyword>
<dbReference type="InterPro" id="IPR022409">
    <property type="entry name" value="PKD/Chitinase_dom"/>
</dbReference>
<dbReference type="Proteomes" id="UP000572680">
    <property type="component" value="Unassembled WGS sequence"/>
</dbReference>
<comment type="caution">
    <text evidence="2">The sequence shown here is derived from an EMBL/GenBank/DDBJ whole genome shotgun (WGS) entry which is preliminary data.</text>
</comment>
<dbReference type="PROSITE" id="PS50093">
    <property type="entry name" value="PKD"/>
    <property type="match status" value="1"/>
</dbReference>
<evidence type="ECO:0000259" key="1">
    <source>
        <dbReference type="PROSITE" id="PS50093"/>
    </source>
</evidence>
<organism evidence="2 3">
    <name type="scientific">Actinomadura namibiensis</name>
    <dbReference type="NCBI Taxonomy" id="182080"/>
    <lineage>
        <taxon>Bacteria</taxon>
        <taxon>Bacillati</taxon>
        <taxon>Actinomycetota</taxon>
        <taxon>Actinomycetes</taxon>
        <taxon>Streptosporangiales</taxon>
        <taxon>Thermomonosporaceae</taxon>
        <taxon>Actinomadura</taxon>
    </lineage>
</organism>
<dbReference type="SUPFAM" id="SSF69322">
    <property type="entry name" value="Tricorn protease domain 2"/>
    <property type="match status" value="1"/>
</dbReference>
<protein>
    <recommendedName>
        <fullName evidence="1">PKD domain-containing protein</fullName>
    </recommendedName>
</protein>
<dbReference type="SUPFAM" id="SSF49299">
    <property type="entry name" value="PKD domain"/>
    <property type="match status" value="1"/>
</dbReference>
<accession>A0A7W3M0M1</accession>
<dbReference type="InterPro" id="IPR013783">
    <property type="entry name" value="Ig-like_fold"/>
</dbReference>
<dbReference type="Pfam" id="PF18911">
    <property type="entry name" value="PKD_4"/>
    <property type="match status" value="1"/>
</dbReference>
<gene>
    <name evidence="2" type="ORF">HNR61_009310</name>
</gene>
<dbReference type="CDD" id="cd00146">
    <property type="entry name" value="PKD"/>
    <property type="match status" value="1"/>
</dbReference>
<dbReference type="AlphaFoldDB" id="A0A7W3M0M1"/>
<dbReference type="RefSeq" id="WP_312898420.1">
    <property type="nucleotide sequence ID" value="NZ_BAAALP010000067.1"/>
</dbReference>
<dbReference type="InterPro" id="IPR035986">
    <property type="entry name" value="PKD_dom_sf"/>
</dbReference>
<sequence length="945" mass="98648">MRSTRRGLWAAAVALGAVLAGVVAIDPTSVTVTTVAARQADVLHDRVVSADPVDFTPHVQDGAVKSLVQIGDVVYVGGSFTQVKEPGTGKPVLTRNGIFAVRAATGEILPDFDPNAQGGEVSVVLPSADGRSLYLGGAFKTIGGVSRFVLGKVDAATGALDTAFKPAFDARIKDLRLAGGRLYVGGNFARAGGVGRPALATVDPRTGARDDFVDLGFAGTQNGGTTLVYKMDVTPDGSRLIAVGNFTSVGGRSRPQIAMVDLSGDKAALADWETQRYAATCSSSFDSYMRDVDFSLDGRFFVVTTTGAAGGTAKLCDTQARWETGATGTGLQPTWVNQTGGDTSYAVEITETAVYVGGHFRWSNNPFGTDTAGQGAVSREGIAALDPENGLPFSWNPGKHRGVGVFDILATRQGLWIGSDTDITAGETHMKLAMFPLAGGTAVPGKKLGELPGEVWYGGSTSLFGSNYLRHRSFTGVTAGTVTDASTGGLDWRQARGAFMISGRLYHGINDGRFVSRPFDGTTFGASTEINTGDEITNMSTWHSQVRSIQGMFFTAGRIYYTRGTGSLYYRYFTPQNGIVGGEEWTASTGLAGTSWSSVGGMFLNGDDLYFVNNGNGRLFKVPFDGGKPTGTPVQVDAGDWRGRAVFLYAGPPNEEPKAVFTQNCAALKCTFDAAGSSDPDGSITSHAWDFGDGRTGTGETAEHTYDQAGTFEVKLTVTDDRGAKTTATQRVTVAEDRAHIAFRGGDGHNANTKRATVTVPAAVQPGDALLLIANINSTAVTVTPPPGWTQAGTQSGLARSVVWQRVAQAGDAGRTVAVEVSDYAKIDLRLAAYSGTRTTDPVAAVAESSDPSAVTTHTTPTVTAPAGAWTVSYWGDKSSTTTAWTAPDTVTTRANVIGAGSGRVTALYADSNGGVPAGSHGGLKATTDVASRALMWTIVLAPKE</sequence>
<dbReference type="GO" id="GO:0005975">
    <property type="term" value="P:carbohydrate metabolic process"/>
    <property type="evidence" value="ECO:0007669"/>
    <property type="project" value="UniProtKB-ARBA"/>
</dbReference>
<dbReference type="Gene3D" id="2.60.40.10">
    <property type="entry name" value="Immunoglobulins"/>
    <property type="match status" value="1"/>
</dbReference>
<dbReference type="SMART" id="SM00089">
    <property type="entry name" value="PKD"/>
    <property type="match status" value="1"/>
</dbReference>
<proteinExistence type="predicted"/>
<evidence type="ECO:0000313" key="3">
    <source>
        <dbReference type="Proteomes" id="UP000572680"/>
    </source>
</evidence>
<name>A0A7W3M0M1_ACTNM</name>
<reference evidence="2 3" key="1">
    <citation type="submission" date="2020-08" db="EMBL/GenBank/DDBJ databases">
        <title>Genomic Encyclopedia of Type Strains, Phase IV (KMG-IV): sequencing the most valuable type-strain genomes for metagenomic binning, comparative biology and taxonomic classification.</title>
        <authorList>
            <person name="Goeker M."/>
        </authorList>
    </citation>
    <scope>NUCLEOTIDE SEQUENCE [LARGE SCALE GENOMIC DNA]</scope>
    <source>
        <strain evidence="2 3">DSM 44197</strain>
    </source>
</reference>